<reference evidence="1 2" key="1">
    <citation type="submission" date="2019-08" db="EMBL/GenBank/DDBJ databases">
        <authorList>
            <person name="Peeters C."/>
        </authorList>
    </citation>
    <scope>NUCLEOTIDE SEQUENCE [LARGE SCALE GENOMIC DNA]</scope>
    <source>
        <strain evidence="1 2">LMG 20603</strain>
    </source>
</reference>
<dbReference type="Proteomes" id="UP000382040">
    <property type="component" value="Unassembled WGS sequence"/>
</dbReference>
<accession>A0A5E5BZF0</accession>
<dbReference type="EMBL" id="CABPST010000022">
    <property type="protein sequence ID" value="VVE90797.1"/>
    <property type="molecule type" value="Genomic_DNA"/>
</dbReference>
<gene>
    <name evidence="1" type="ORF">PBR20603_04787</name>
</gene>
<keyword evidence="1" id="KW-0489">Methyltransferase</keyword>
<dbReference type="SUPFAM" id="SSF53335">
    <property type="entry name" value="S-adenosyl-L-methionine-dependent methyltransferases"/>
    <property type="match status" value="1"/>
</dbReference>
<evidence type="ECO:0000313" key="2">
    <source>
        <dbReference type="Proteomes" id="UP000382040"/>
    </source>
</evidence>
<dbReference type="OrthoDB" id="189417at2"/>
<evidence type="ECO:0000313" key="1">
    <source>
        <dbReference type="EMBL" id="VVE90797.1"/>
    </source>
</evidence>
<dbReference type="GO" id="GO:0008168">
    <property type="term" value="F:methyltransferase activity"/>
    <property type="evidence" value="ECO:0007669"/>
    <property type="project" value="UniProtKB-KW"/>
</dbReference>
<keyword evidence="1" id="KW-0808">Transferase</keyword>
<dbReference type="AlphaFoldDB" id="A0A5E5BZF0"/>
<protein>
    <submittedName>
        <fullName evidence="1">Methyltransferase</fullName>
    </submittedName>
</protein>
<dbReference type="GO" id="GO:0032259">
    <property type="term" value="P:methylation"/>
    <property type="evidence" value="ECO:0007669"/>
    <property type="project" value="UniProtKB-KW"/>
</dbReference>
<keyword evidence="2" id="KW-1185">Reference proteome</keyword>
<organism evidence="1 2">
    <name type="scientific">Pandoraea bronchicola</name>
    <dbReference type="NCBI Taxonomy" id="2508287"/>
    <lineage>
        <taxon>Bacteria</taxon>
        <taxon>Pseudomonadati</taxon>
        <taxon>Pseudomonadota</taxon>
        <taxon>Betaproteobacteria</taxon>
        <taxon>Burkholderiales</taxon>
        <taxon>Burkholderiaceae</taxon>
        <taxon>Pandoraea</taxon>
    </lineage>
</organism>
<dbReference type="Gene3D" id="3.40.50.150">
    <property type="entry name" value="Vaccinia Virus protein VP39"/>
    <property type="match status" value="1"/>
</dbReference>
<dbReference type="InterPro" id="IPR029063">
    <property type="entry name" value="SAM-dependent_MTases_sf"/>
</dbReference>
<sequence>MLLEIGRQLPRPVRNFLKVALRRQVRRAFAMSYYRDSMRLIGTWSKLRTEDSNFYYKLTPRNRSHLAHLLSNLTGESRSSILTYFDELENDEVLRSHISDAVRDAKYGRDIDVNYARRVGWYAIARIIKPKVIIETGVDHGVGSCVLTSALARNASEGFRGRYYGTDINPKAGKLLRGKYAEYGEILYGDSIESLKKFSSPIDLFINDSDHSVEYEMSEYHVVAEKMTEHGVILSDNAHCSDSLDNFSVEAGRSFVFFSEKPENHWYPGGGIGISF</sequence>
<dbReference type="Pfam" id="PF13578">
    <property type="entry name" value="Methyltransf_24"/>
    <property type="match status" value="1"/>
</dbReference>
<proteinExistence type="predicted"/>
<name>A0A5E5BZF0_9BURK</name>